<dbReference type="InterPro" id="IPR003680">
    <property type="entry name" value="Flavodoxin_fold"/>
</dbReference>
<dbReference type="InterPro" id="IPR029039">
    <property type="entry name" value="Flavoprotein-like_sf"/>
</dbReference>
<dbReference type="SUPFAM" id="SSF52218">
    <property type="entry name" value="Flavoproteins"/>
    <property type="match status" value="1"/>
</dbReference>
<dbReference type="Pfam" id="PF02525">
    <property type="entry name" value="Flavodoxin_2"/>
    <property type="match status" value="1"/>
</dbReference>
<gene>
    <name evidence="2" type="ORF">CCMP2556_LOCUS47988</name>
</gene>
<organism evidence="2 3">
    <name type="scientific">Durusdinium trenchii</name>
    <dbReference type="NCBI Taxonomy" id="1381693"/>
    <lineage>
        <taxon>Eukaryota</taxon>
        <taxon>Sar</taxon>
        <taxon>Alveolata</taxon>
        <taxon>Dinophyceae</taxon>
        <taxon>Suessiales</taxon>
        <taxon>Symbiodiniaceae</taxon>
        <taxon>Durusdinium</taxon>
    </lineage>
</organism>
<dbReference type="Gene3D" id="3.40.50.360">
    <property type="match status" value="1"/>
</dbReference>
<evidence type="ECO:0000313" key="2">
    <source>
        <dbReference type="EMBL" id="CAK9101836.1"/>
    </source>
</evidence>
<reference evidence="2 3" key="1">
    <citation type="submission" date="2024-02" db="EMBL/GenBank/DDBJ databases">
        <authorList>
            <person name="Chen Y."/>
            <person name="Shah S."/>
            <person name="Dougan E. K."/>
            <person name="Thang M."/>
            <person name="Chan C."/>
        </authorList>
    </citation>
    <scope>NUCLEOTIDE SEQUENCE [LARGE SCALE GENOMIC DNA]</scope>
</reference>
<evidence type="ECO:0000313" key="3">
    <source>
        <dbReference type="Proteomes" id="UP001642484"/>
    </source>
</evidence>
<comment type="caution">
    <text evidence="2">The sequence shown here is derived from an EMBL/GenBank/DDBJ whole genome shotgun (WGS) entry which is preliminary data.</text>
</comment>
<dbReference type="EMBL" id="CAXAMN010026273">
    <property type="protein sequence ID" value="CAK9101836.1"/>
    <property type="molecule type" value="Genomic_DNA"/>
</dbReference>
<feature type="domain" description="Flavodoxin-like fold" evidence="1">
    <location>
        <begin position="19"/>
        <end position="121"/>
    </location>
</feature>
<accession>A0ABP0RMJ9</accession>
<keyword evidence="3" id="KW-1185">Reference proteome</keyword>
<dbReference type="Proteomes" id="UP001642484">
    <property type="component" value="Unassembled WGS sequence"/>
</dbReference>
<protein>
    <recommendedName>
        <fullName evidence="1">Flavodoxin-like fold domain-containing protein</fullName>
    </recommendedName>
</protein>
<name>A0ABP0RMJ9_9DINO</name>
<proteinExistence type="predicted"/>
<evidence type="ECO:0000259" key="1">
    <source>
        <dbReference type="Pfam" id="PF02525"/>
    </source>
</evidence>
<sequence>MFSSQLAYHAYEPQVVGEHILHVDASHGPESIIGLGAVALFEALQLHPEVEVRHLRLWDESVRQRMDYRLEHVRAKMAMLSASASATQRESFAAVEALAAEIATARGLVVSAPMWNYGAPYAAWVRSAHAG</sequence>